<keyword evidence="3" id="KW-0548">Nucleotidyltransferase</keyword>
<dbReference type="NCBIfam" id="NF002206">
    <property type="entry name" value="PRK01099.1-1"/>
    <property type="match status" value="1"/>
</dbReference>
<dbReference type="Gene3D" id="3.90.940.10">
    <property type="match status" value="1"/>
</dbReference>
<dbReference type="Proteomes" id="UP000605144">
    <property type="component" value="Unassembled WGS sequence"/>
</dbReference>
<keyword evidence="1 3" id="KW-0240">DNA-directed RNA polymerase</keyword>
<proteinExistence type="predicted"/>
<dbReference type="GO" id="GO:0006351">
    <property type="term" value="P:DNA-templated transcription"/>
    <property type="evidence" value="ECO:0007669"/>
    <property type="project" value="InterPro"/>
</dbReference>
<sequence>MKYTKFEKARIIGARSLQISDGAFLAIDTEKQSSLDIAMEEFEREKIPLMAKLSEKNGE</sequence>
<dbReference type="AlphaFoldDB" id="A0A832YT11"/>
<dbReference type="GO" id="GO:0003677">
    <property type="term" value="F:DNA binding"/>
    <property type="evidence" value="ECO:0007669"/>
    <property type="project" value="InterPro"/>
</dbReference>
<reference evidence="3" key="1">
    <citation type="journal article" date="2020" name="ISME J.">
        <title>Gammaproteobacteria mediating utilization of methyl-, sulfur- and petroleum organic compounds in deep ocean hydrothermal plumes.</title>
        <authorList>
            <person name="Zhou Z."/>
            <person name="Liu Y."/>
            <person name="Pan J."/>
            <person name="Cron B.R."/>
            <person name="Toner B.M."/>
            <person name="Anantharaman K."/>
            <person name="Breier J.A."/>
            <person name="Dick G.J."/>
            <person name="Li M."/>
        </authorList>
    </citation>
    <scope>NUCLEOTIDE SEQUENCE</scope>
    <source>
        <strain evidence="3">SZUA-1385</strain>
    </source>
</reference>
<evidence type="ECO:0000256" key="1">
    <source>
        <dbReference type="ARBA" id="ARBA00022478"/>
    </source>
</evidence>
<dbReference type="SUPFAM" id="SSF63562">
    <property type="entry name" value="RPB6/omega subunit-like"/>
    <property type="match status" value="1"/>
</dbReference>
<dbReference type="InterPro" id="IPR036161">
    <property type="entry name" value="RPB6/omega-like_sf"/>
</dbReference>
<protein>
    <submittedName>
        <fullName evidence="3">DNA-directed RNA polymerase subunit K</fullName>
        <ecNumber evidence="3">2.7.7.6</ecNumber>
    </submittedName>
</protein>
<organism evidence="3 4">
    <name type="scientific">Methanothermococcus okinawensis</name>
    <dbReference type="NCBI Taxonomy" id="155863"/>
    <lineage>
        <taxon>Archaea</taxon>
        <taxon>Methanobacteriati</taxon>
        <taxon>Methanobacteriota</taxon>
        <taxon>Methanomada group</taxon>
        <taxon>Methanococci</taxon>
        <taxon>Methanococcales</taxon>
        <taxon>Methanococcaceae</taxon>
        <taxon>Methanothermococcus</taxon>
    </lineage>
</organism>
<gene>
    <name evidence="3" type="ORF">EYG76_01780</name>
</gene>
<keyword evidence="3" id="KW-0808">Transferase</keyword>
<accession>A0A832YT11</accession>
<evidence type="ECO:0000313" key="3">
    <source>
        <dbReference type="EMBL" id="HIP17018.1"/>
    </source>
</evidence>
<dbReference type="Pfam" id="PF01192">
    <property type="entry name" value="RNA_pol_Rpb6"/>
    <property type="match status" value="1"/>
</dbReference>
<dbReference type="PROSITE" id="PS01111">
    <property type="entry name" value="RNA_POL_K_14KD"/>
    <property type="match status" value="1"/>
</dbReference>
<dbReference type="GO" id="GO:0000428">
    <property type="term" value="C:DNA-directed RNA polymerase complex"/>
    <property type="evidence" value="ECO:0007669"/>
    <property type="project" value="UniProtKB-KW"/>
</dbReference>
<evidence type="ECO:0000313" key="4">
    <source>
        <dbReference type="Proteomes" id="UP000605144"/>
    </source>
</evidence>
<dbReference type="EC" id="2.7.7.6" evidence="3"/>
<dbReference type="GO" id="GO:0003899">
    <property type="term" value="F:DNA-directed RNA polymerase activity"/>
    <property type="evidence" value="ECO:0007669"/>
    <property type="project" value="UniProtKB-EC"/>
</dbReference>
<keyword evidence="2" id="KW-0804">Transcription</keyword>
<dbReference type="PIRSF" id="PIRSF000778">
    <property type="entry name" value="RpoK/RPB6"/>
    <property type="match status" value="1"/>
</dbReference>
<dbReference type="InterPro" id="IPR020708">
    <property type="entry name" value="DNA-dir_RNA_polK_14-18kDa_CS"/>
</dbReference>
<name>A0A832YT11_9EURY</name>
<dbReference type="NCBIfam" id="NF002208">
    <property type="entry name" value="PRK01099.1-3"/>
    <property type="match status" value="1"/>
</dbReference>
<comment type="caution">
    <text evidence="3">The sequence shown here is derived from an EMBL/GenBank/DDBJ whole genome shotgun (WGS) entry which is preliminary data.</text>
</comment>
<dbReference type="InterPro" id="IPR006111">
    <property type="entry name" value="Rpo6/Rpb6"/>
</dbReference>
<evidence type="ECO:0000256" key="2">
    <source>
        <dbReference type="ARBA" id="ARBA00023163"/>
    </source>
</evidence>
<dbReference type="InterPro" id="IPR006110">
    <property type="entry name" value="Pol_omega/Rpo6/RPB6"/>
</dbReference>
<dbReference type="EMBL" id="DQSV01000036">
    <property type="protein sequence ID" value="HIP17018.1"/>
    <property type="molecule type" value="Genomic_DNA"/>
</dbReference>